<keyword evidence="5 7" id="KW-0408">Iron</keyword>
<evidence type="ECO:0000256" key="2">
    <source>
        <dbReference type="ARBA" id="ARBA00010617"/>
    </source>
</evidence>
<dbReference type="OrthoDB" id="1470350at2759"/>
<keyword evidence="4 8" id="KW-0560">Oxidoreductase</keyword>
<dbReference type="InterPro" id="IPR017972">
    <property type="entry name" value="Cyt_P450_CS"/>
</dbReference>
<dbReference type="InterPro" id="IPR001128">
    <property type="entry name" value="Cyt_P450"/>
</dbReference>
<protein>
    <submittedName>
        <fullName evidence="9">Cytochrome P450</fullName>
    </submittedName>
</protein>
<dbReference type="AlphaFoldDB" id="A0A117E2P3"/>
<dbReference type="InterPro" id="IPR002401">
    <property type="entry name" value="Cyt_P450_E_grp-I"/>
</dbReference>
<dbReference type="InterPro" id="IPR050121">
    <property type="entry name" value="Cytochrome_P450_monoxygenase"/>
</dbReference>
<proteinExistence type="inferred from homology"/>
<dbReference type="PANTHER" id="PTHR24305:SF166">
    <property type="entry name" value="CYTOCHROME P450 12A4, MITOCHONDRIAL-RELATED"/>
    <property type="match status" value="1"/>
</dbReference>
<reference evidence="10" key="1">
    <citation type="journal article" date="2016" name="Genome Announc.">
        <title>Draft genome sequence of Aspergillus niger strain An76.</title>
        <authorList>
            <person name="Gong W."/>
            <person name="Cheng Z."/>
            <person name="Zhang H."/>
            <person name="Liu L."/>
            <person name="Gao P."/>
            <person name="Wang L."/>
        </authorList>
    </citation>
    <scope>NUCLEOTIDE SEQUENCE [LARGE SCALE GENOMIC DNA]</scope>
    <source>
        <strain evidence="10">An76</strain>
    </source>
</reference>
<dbReference type="GO" id="GO:0016705">
    <property type="term" value="F:oxidoreductase activity, acting on paired donors, with incorporation or reduction of molecular oxygen"/>
    <property type="evidence" value="ECO:0007669"/>
    <property type="project" value="InterPro"/>
</dbReference>
<comment type="caution">
    <text evidence="9">The sequence shown here is derived from an EMBL/GenBank/DDBJ whole genome shotgun (WGS) entry which is preliminary data.</text>
</comment>
<dbReference type="OMA" id="YFMATIR"/>
<dbReference type="GO" id="GO:0004497">
    <property type="term" value="F:monooxygenase activity"/>
    <property type="evidence" value="ECO:0007669"/>
    <property type="project" value="UniProtKB-KW"/>
</dbReference>
<dbReference type="SUPFAM" id="SSF48264">
    <property type="entry name" value="Cytochrome P450"/>
    <property type="match status" value="1"/>
</dbReference>
<evidence type="ECO:0000256" key="6">
    <source>
        <dbReference type="ARBA" id="ARBA00023033"/>
    </source>
</evidence>
<accession>A0A117E2P3</accession>
<keyword evidence="3 7" id="KW-0479">Metal-binding</keyword>
<dbReference type="GO" id="GO:0020037">
    <property type="term" value="F:heme binding"/>
    <property type="evidence" value="ECO:0007669"/>
    <property type="project" value="InterPro"/>
</dbReference>
<evidence type="ECO:0000256" key="3">
    <source>
        <dbReference type="ARBA" id="ARBA00022723"/>
    </source>
</evidence>
<organism evidence="9 10">
    <name type="scientific">Aspergillus niger</name>
    <dbReference type="NCBI Taxonomy" id="5061"/>
    <lineage>
        <taxon>Eukaryota</taxon>
        <taxon>Fungi</taxon>
        <taxon>Dikarya</taxon>
        <taxon>Ascomycota</taxon>
        <taxon>Pezizomycotina</taxon>
        <taxon>Eurotiomycetes</taxon>
        <taxon>Eurotiomycetidae</taxon>
        <taxon>Eurotiales</taxon>
        <taxon>Aspergillaceae</taxon>
        <taxon>Aspergillus</taxon>
        <taxon>Aspergillus subgen. Circumdati</taxon>
    </lineage>
</organism>
<keyword evidence="6 8" id="KW-0503">Monooxygenase</keyword>
<dbReference type="EMBL" id="BCMY01000018">
    <property type="protein sequence ID" value="GAQ45920.1"/>
    <property type="molecule type" value="Genomic_DNA"/>
</dbReference>
<evidence type="ECO:0000256" key="5">
    <source>
        <dbReference type="ARBA" id="ARBA00023004"/>
    </source>
</evidence>
<dbReference type="PRINTS" id="PR00385">
    <property type="entry name" value="P450"/>
</dbReference>
<dbReference type="Gene3D" id="1.10.630.10">
    <property type="entry name" value="Cytochrome P450"/>
    <property type="match status" value="1"/>
</dbReference>
<evidence type="ECO:0000313" key="10">
    <source>
        <dbReference type="Proteomes" id="UP000068243"/>
    </source>
</evidence>
<dbReference type="PRINTS" id="PR00463">
    <property type="entry name" value="EP450I"/>
</dbReference>
<sequence length="319" mass="35407">MTENLRKLIDLFDSRLQISGTTTLDFNLYANFLSFDVIGDFAFGEPFGFLKHGEDHLNLISAVDARGEVLNALGHVPWPFRSLMKCFPLDNFWSQGLRGAQALAAIGTKAYFTRRDQVKTRKDLLSLLFRAKDPETGAALDEKEIIAESISFIVGGSDTTSTSMVNMVDILSRSEDVQQRLQEELDSAFPFPNQTMPPGWVADFKAVESLPVLNAILRETMRFRPTSATGLERVTPKGGKVVAGRFLPEGTLVSVPTLDIHHNPVAFKDPEKFNYERWLGEDAPKLLEAFFPFSAGPRACIGRKYVSPSTSDAILLTSQ</sequence>
<gene>
    <name evidence="9" type="ORF">ABL_08581</name>
</gene>
<dbReference type="PROSITE" id="PS00086">
    <property type="entry name" value="CYTOCHROME_P450"/>
    <property type="match status" value="1"/>
</dbReference>
<comment type="cofactor">
    <cofactor evidence="1 7">
        <name>heme</name>
        <dbReference type="ChEBI" id="CHEBI:30413"/>
    </cofactor>
</comment>
<dbReference type="PANTHER" id="PTHR24305">
    <property type="entry name" value="CYTOCHROME P450"/>
    <property type="match status" value="1"/>
</dbReference>
<evidence type="ECO:0000256" key="7">
    <source>
        <dbReference type="PIRSR" id="PIRSR602401-1"/>
    </source>
</evidence>
<comment type="similarity">
    <text evidence="2 8">Belongs to the cytochrome P450 family.</text>
</comment>
<dbReference type="InterPro" id="IPR036396">
    <property type="entry name" value="Cyt_P450_sf"/>
</dbReference>
<evidence type="ECO:0000313" key="9">
    <source>
        <dbReference type="EMBL" id="GAQ45920.1"/>
    </source>
</evidence>
<feature type="binding site" description="axial binding residue" evidence="7">
    <location>
        <position position="300"/>
    </location>
    <ligand>
        <name>heme</name>
        <dbReference type="ChEBI" id="CHEBI:30413"/>
    </ligand>
    <ligandPart>
        <name>Fe</name>
        <dbReference type="ChEBI" id="CHEBI:18248"/>
    </ligandPart>
</feature>
<dbReference type="GO" id="GO:0005506">
    <property type="term" value="F:iron ion binding"/>
    <property type="evidence" value="ECO:0007669"/>
    <property type="project" value="InterPro"/>
</dbReference>
<evidence type="ECO:0000256" key="8">
    <source>
        <dbReference type="RuleBase" id="RU000461"/>
    </source>
</evidence>
<keyword evidence="7 8" id="KW-0349">Heme</keyword>
<dbReference type="VEuPathDB" id="FungiDB:ATCC64974_95910"/>
<dbReference type="Pfam" id="PF00067">
    <property type="entry name" value="p450"/>
    <property type="match status" value="1"/>
</dbReference>
<evidence type="ECO:0000256" key="1">
    <source>
        <dbReference type="ARBA" id="ARBA00001971"/>
    </source>
</evidence>
<evidence type="ECO:0000256" key="4">
    <source>
        <dbReference type="ARBA" id="ARBA00023002"/>
    </source>
</evidence>
<dbReference type="Proteomes" id="UP000068243">
    <property type="component" value="Unassembled WGS sequence"/>
</dbReference>
<name>A0A117E2P3_ASPNG</name>